<keyword evidence="5" id="KW-1185">Reference proteome</keyword>
<dbReference type="GO" id="GO:0071013">
    <property type="term" value="C:catalytic step 2 spliceosome"/>
    <property type="evidence" value="ECO:0007669"/>
    <property type="project" value="TreeGrafter"/>
</dbReference>
<evidence type="ECO:0000313" key="5">
    <source>
        <dbReference type="Proteomes" id="UP000700334"/>
    </source>
</evidence>
<dbReference type="PANTHER" id="PTHR19923">
    <property type="entry name" value="WD40 REPEAT PROTEINPRL1/PRL2-RELATED"/>
    <property type="match status" value="1"/>
</dbReference>
<dbReference type="GO" id="GO:0000974">
    <property type="term" value="C:Prp19 complex"/>
    <property type="evidence" value="ECO:0007669"/>
    <property type="project" value="TreeGrafter"/>
</dbReference>
<dbReference type="SUPFAM" id="SSF50978">
    <property type="entry name" value="WD40 repeat-like"/>
    <property type="match status" value="1"/>
</dbReference>
<dbReference type="Proteomes" id="UP000700334">
    <property type="component" value="Unassembled WGS sequence"/>
</dbReference>
<dbReference type="GO" id="GO:0071011">
    <property type="term" value="C:precatalytic spliceosome"/>
    <property type="evidence" value="ECO:0007669"/>
    <property type="project" value="TreeGrafter"/>
</dbReference>
<gene>
    <name evidence="4" type="ORF">J0S82_017554</name>
</gene>
<evidence type="ECO:0000256" key="2">
    <source>
        <dbReference type="PROSITE-ProRule" id="PRU00221"/>
    </source>
</evidence>
<dbReference type="InterPro" id="IPR036322">
    <property type="entry name" value="WD40_repeat_dom_sf"/>
</dbReference>
<dbReference type="PROSITE" id="PS50082">
    <property type="entry name" value="WD_REPEATS_2"/>
    <property type="match status" value="1"/>
</dbReference>
<feature type="repeat" description="WD" evidence="2">
    <location>
        <begin position="122"/>
        <end position="160"/>
    </location>
</feature>
<keyword evidence="2" id="KW-0853">WD repeat</keyword>
<reference evidence="4" key="1">
    <citation type="journal article" date="2021" name="Evol. Appl.">
        <title>The genome of the Pyrenean desman and the effects of bottlenecks and inbreeding on the genomic landscape of an endangered species.</title>
        <authorList>
            <person name="Escoda L."/>
            <person name="Castresana J."/>
        </authorList>
    </citation>
    <scope>NUCLEOTIDE SEQUENCE</scope>
    <source>
        <strain evidence="4">IBE-C5619</strain>
    </source>
</reference>
<dbReference type="InterPro" id="IPR015943">
    <property type="entry name" value="WD40/YVTN_repeat-like_dom_sf"/>
</dbReference>
<dbReference type="InterPro" id="IPR045241">
    <property type="entry name" value="Prp46/PLRG1-like"/>
</dbReference>
<dbReference type="InterPro" id="IPR001680">
    <property type="entry name" value="WD40_rpt"/>
</dbReference>
<evidence type="ECO:0000256" key="1">
    <source>
        <dbReference type="ARBA" id="ARBA00025726"/>
    </source>
</evidence>
<accession>A0A8J6DDR5</accession>
<dbReference type="PROSITE" id="PS50294">
    <property type="entry name" value="WD_REPEATS_REGION"/>
    <property type="match status" value="1"/>
</dbReference>
<name>A0A8J6DDR5_GALPY</name>
<dbReference type="AlphaFoldDB" id="A0A8J6DDR5"/>
<dbReference type="Gene3D" id="2.130.10.10">
    <property type="entry name" value="YVTN repeat-like/Quinoprotein amine dehydrogenase"/>
    <property type="match status" value="1"/>
</dbReference>
<protein>
    <submittedName>
        <fullName evidence="4">Pleiotropic regulator 1</fullName>
    </submittedName>
</protein>
<dbReference type="GO" id="GO:0000398">
    <property type="term" value="P:mRNA splicing, via spliceosome"/>
    <property type="evidence" value="ECO:0007669"/>
    <property type="project" value="InterPro"/>
</dbReference>
<comment type="caution">
    <text evidence="4">The sequence shown here is derived from an EMBL/GenBank/DDBJ whole genome shotgun (WGS) entry which is preliminary data.</text>
</comment>
<dbReference type="EMBL" id="JAGFMF010012279">
    <property type="protein sequence ID" value="KAG8504969.1"/>
    <property type="molecule type" value="Genomic_DNA"/>
</dbReference>
<proteinExistence type="inferred from homology"/>
<comment type="similarity">
    <text evidence="1">Belongs to the WD repeat PRL1/PRL2 family.</text>
</comment>
<organism evidence="4 5">
    <name type="scientific">Galemys pyrenaicus</name>
    <name type="common">Iberian desman</name>
    <name type="synonym">Pyrenean desman</name>
    <dbReference type="NCBI Taxonomy" id="202257"/>
    <lineage>
        <taxon>Eukaryota</taxon>
        <taxon>Metazoa</taxon>
        <taxon>Chordata</taxon>
        <taxon>Craniata</taxon>
        <taxon>Vertebrata</taxon>
        <taxon>Euteleostomi</taxon>
        <taxon>Mammalia</taxon>
        <taxon>Eutheria</taxon>
        <taxon>Laurasiatheria</taxon>
        <taxon>Eulipotyphla</taxon>
        <taxon>Talpidae</taxon>
        <taxon>Galemys</taxon>
    </lineage>
</organism>
<dbReference type="PANTHER" id="PTHR19923:SF0">
    <property type="entry name" value="PLEIOTROPIC REGULATOR 1"/>
    <property type="match status" value="1"/>
</dbReference>
<evidence type="ECO:0000256" key="3">
    <source>
        <dbReference type="SAM" id="MobiDB-lite"/>
    </source>
</evidence>
<evidence type="ECO:0000313" key="4">
    <source>
        <dbReference type="EMBL" id="KAG8504969.1"/>
    </source>
</evidence>
<sequence length="160" mass="17461">MIEEVQKHPVHALVFSLKWTHDNALDSCGQKQYPANQRQEVKYLVRDAPPYPPDQGCFDCKYYDPKNANQARADADHSAPAASENQHPGPGHCSQPAEMTAVMEDSTAQICNVRTKAHGHTLSGHANTVAAVSCEAAELQIISGSHDTTMQLSDLMTAKH</sequence>
<feature type="region of interest" description="Disordered" evidence="3">
    <location>
        <begin position="69"/>
        <end position="96"/>
    </location>
</feature>